<accession>A0A4E9EB65</accession>
<sequence>MLAPSKRPPLPALARQRELPRSMTLLSHSRLDCATQLREEPPMMMHAATGLAVGSSASILLQAGVGNTACSVGNRSVVVLATDVDSAARSVANTLNVQGASRGNGSEAENKGGERELHLEFVEGEEEVRFLKRLETLGMFSPLPRHRLEIGPGVVGEN</sequence>
<dbReference type="AlphaFoldDB" id="A0A4E9EB65"/>
<organism evidence="2">
    <name type="scientific">Gibberella zeae</name>
    <name type="common">Wheat head blight fungus</name>
    <name type="synonym">Fusarium graminearum</name>
    <dbReference type="NCBI Taxonomy" id="5518"/>
    <lineage>
        <taxon>Eukaryota</taxon>
        <taxon>Fungi</taxon>
        <taxon>Dikarya</taxon>
        <taxon>Ascomycota</taxon>
        <taxon>Pezizomycotina</taxon>
        <taxon>Sordariomycetes</taxon>
        <taxon>Hypocreomycetidae</taxon>
        <taxon>Hypocreales</taxon>
        <taxon>Nectriaceae</taxon>
        <taxon>Fusarium</taxon>
    </lineage>
</organism>
<dbReference type="Proteomes" id="UP000746612">
    <property type="component" value="Unassembled WGS sequence"/>
</dbReference>
<gene>
    <name evidence="2" type="ORF">FUG_LOCUS89304</name>
    <name evidence="1" type="ORF">MDCFG202_LOCUS33858</name>
</gene>
<dbReference type="EMBL" id="CAAKMV010000066">
    <property type="protein sequence ID" value="VIO53520.1"/>
    <property type="molecule type" value="Genomic_DNA"/>
</dbReference>
<evidence type="ECO:0000313" key="2">
    <source>
        <dbReference type="EMBL" id="VIO53520.1"/>
    </source>
</evidence>
<name>A0A4E9EB65_GIBZA</name>
<dbReference type="EMBL" id="CAJPIJ010000071">
    <property type="protein sequence ID" value="CAG1965910.1"/>
    <property type="molecule type" value="Genomic_DNA"/>
</dbReference>
<proteinExistence type="predicted"/>
<evidence type="ECO:0000313" key="1">
    <source>
        <dbReference type="EMBL" id="CAG1965910.1"/>
    </source>
</evidence>
<reference evidence="1" key="2">
    <citation type="submission" date="2021-03" db="EMBL/GenBank/DDBJ databases">
        <authorList>
            <person name="Alouane T."/>
            <person name="Langin T."/>
            <person name="Bonhomme L."/>
        </authorList>
    </citation>
    <scope>NUCLEOTIDE SEQUENCE</scope>
    <source>
        <strain evidence="1">MDC_Fg202</strain>
    </source>
</reference>
<protein>
    <submittedName>
        <fullName evidence="2">Uncharacterized protein</fullName>
    </submittedName>
</protein>
<reference evidence="2" key="1">
    <citation type="submission" date="2019-04" db="EMBL/GenBank/DDBJ databases">
        <authorList>
            <person name="Melise S."/>
            <person name="Noan J."/>
            <person name="Okalmin O."/>
        </authorList>
    </citation>
    <scope>NUCLEOTIDE SEQUENCE</scope>
    <source>
        <strain evidence="2">FN9</strain>
    </source>
</reference>